<feature type="region of interest" description="Disordered" evidence="1">
    <location>
        <begin position="32"/>
        <end position="56"/>
    </location>
</feature>
<dbReference type="EMBL" id="CAJHJT010000056">
    <property type="protein sequence ID" value="CAD7012693.1"/>
    <property type="molecule type" value="Genomic_DNA"/>
</dbReference>
<dbReference type="Proteomes" id="UP000606786">
    <property type="component" value="Unassembled WGS sequence"/>
</dbReference>
<dbReference type="AlphaFoldDB" id="A0A811VES4"/>
<keyword evidence="3" id="KW-1185">Reference proteome</keyword>
<protein>
    <submittedName>
        <fullName evidence="2">(Mediterranean fruit fly) hypothetical protein</fullName>
    </submittedName>
</protein>
<gene>
    <name evidence="2" type="ORF">CCAP1982_LOCUS20800</name>
</gene>
<evidence type="ECO:0000313" key="2">
    <source>
        <dbReference type="EMBL" id="CAD7012693.1"/>
    </source>
</evidence>
<evidence type="ECO:0000313" key="3">
    <source>
        <dbReference type="Proteomes" id="UP000606786"/>
    </source>
</evidence>
<comment type="caution">
    <text evidence="2">The sequence shown here is derived from an EMBL/GenBank/DDBJ whole genome shotgun (WGS) entry which is preliminary data.</text>
</comment>
<evidence type="ECO:0000256" key="1">
    <source>
        <dbReference type="SAM" id="MobiDB-lite"/>
    </source>
</evidence>
<accession>A0A811VES4</accession>
<proteinExistence type="predicted"/>
<organism evidence="2 3">
    <name type="scientific">Ceratitis capitata</name>
    <name type="common">Mediterranean fruit fly</name>
    <name type="synonym">Tephritis capitata</name>
    <dbReference type="NCBI Taxonomy" id="7213"/>
    <lineage>
        <taxon>Eukaryota</taxon>
        <taxon>Metazoa</taxon>
        <taxon>Ecdysozoa</taxon>
        <taxon>Arthropoda</taxon>
        <taxon>Hexapoda</taxon>
        <taxon>Insecta</taxon>
        <taxon>Pterygota</taxon>
        <taxon>Neoptera</taxon>
        <taxon>Endopterygota</taxon>
        <taxon>Diptera</taxon>
        <taxon>Brachycera</taxon>
        <taxon>Muscomorpha</taxon>
        <taxon>Tephritoidea</taxon>
        <taxon>Tephritidae</taxon>
        <taxon>Ceratitis</taxon>
        <taxon>Ceratitis</taxon>
    </lineage>
</organism>
<reference evidence="2" key="1">
    <citation type="submission" date="2020-11" db="EMBL/GenBank/DDBJ databases">
        <authorList>
            <person name="Whitehead M."/>
        </authorList>
    </citation>
    <scope>NUCLEOTIDE SEQUENCE</scope>
    <source>
        <strain evidence="2">EGII</strain>
    </source>
</reference>
<sequence length="122" mass="13159">MYVRTTIAAETETVVQSSERAREAMKQCNKVIQEPPPHHQLPTNRPCDRPSANGNTITANNRAKIAIRARAQSTSTPATAATTATTTAVAATRHAEGIARLLPPPHSSQCDPAQLCLCNYIR</sequence>
<name>A0A811VES4_CERCA</name>